<dbReference type="Pfam" id="PF00697">
    <property type="entry name" value="PRAI"/>
    <property type="match status" value="1"/>
</dbReference>
<keyword evidence="8 9" id="KW-0413">Isomerase</keyword>
<sequence>MFVKICGLSTPDTVATAVGAGADALGFVLTRSPRQVTPETARRLAAAVPPHVLTVGVVAGIGVAEARELVQAAGLRALQLHGAYSRADFAAVADLGLTLIRAVSYEAPDLRVGAYGEDLLLVDATDPGSGGAWDYATLRGRDLGKDWLLAGGLAVDTVAEAIRQSAAPGVDVSSGVESSRGVKDSALIREFIAAARQAA</sequence>
<name>A0A8J3JNZ8_9ACTN</name>
<dbReference type="HAMAP" id="MF_00135">
    <property type="entry name" value="PRAI"/>
    <property type="match status" value="1"/>
</dbReference>
<evidence type="ECO:0000256" key="9">
    <source>
        <dbReference type="HAMAP-Rule" id="MF_00135"/>
    </source>
</evidence>
<accession>A0A8J3JNZ8</accession>
<dbReference type="AlphaFoldDB" id="A0A8J3JNZ8"/>
<dbReference type="RefSeq" id="WP_203744492.1">
    <property type="nucleotide sequence ID" value="NZ_BONF01000010.1"/>
</dbReference>
<proteinExistence type="inferred from homology"/>
<evidence type="ECO:0000256" key="8">
    <source>
        <dbReference type="ARBA" id="ARBA00023235"/>
    </source>
</evidence>
<feature type="domain" description="N-(5'phosphoribosyl) anthranilate isomerase (PRAI)" evidence="10">
    <location>
        <begin position="3"/>
        <end position="193"/>
    </location>
</feature>
<evidence type="ECO:0000256" key="5">
    <source>
        <dbReference type="ARBA" id="ARBA00022605"/>
    </source>
</evidence>
<evidence type="ECO:0000256" key="7">
    <source>
        <dbReference type="ARBA" id="ARBA00023141"/>
    </source>
</evidence>
<evidence type="ECO:0000256" key="3">
    <source>
        <dbReference type="ARBA" id="ARBA00012572"/>
    </source>
</evidence>
<dbReference type="EC" id="5.3.1.24" evidence="3 9"/>
<evidence type="ECO:0000256" key="2">
    <source>
        <dbReference type="ARBA" id="ARBA00004664"/>
    </source>
</evidence>
<gene>
    <name evidence="9 11" type="primary">trpF</name>
    <name evidence="11" type="ORF">Cba03nite_20130</name>
</gene>
<dbReference type="InterPro" id="IPR011060">
    <property type="entry name" value="RibuloseP-bd_barrel"/>
</dbReference>
<comment type="pathway">
    <text evidence="2 9">Amino-acid biosynthesis; L-tryptophan biosynthesis; L-tryptophan from chorismate: step 3/5.</text>
</comment>
<dbReference type="SUPFAM" id="SSF51366">
    <property type="entry name" value="Ribulose-phoshate binding barrel"/>
    <property type="match status" value="1"/>
</dbReference>
<dbReference type="PANTHER" id="PTHR42894">
    <property type="entry name" value="N-(5'-PHOSPHORIBOSYL)ANTHRANILATE ISOMERASE"/>
    <property type="match status" value="1"/>
</dbReference>
<dbReference type="InterPro" id="IPR001240">
    <property type="entry name" value="PRAI_dom"/>
</dbReference>
<reference evidence="11 12" key="1">
    <citation type="submission" date="2021-01" db="EMBL/GenBank/DDBJ databases">
        <title>Whole genome shotgun sequence of Catellatospora bangladeshensis NBRC 107357.</title>
        <authorList>
            <person name="Komaki H."/>
            <person name="Tamura T."/>
        </authorList>
    </citation>
    <scope>NUCLEOTIDE SEQUENCE [LARGE SCALE GENOMIC DNA]</scope>
    <source>
        <strain evidence="11 12">NBRC 107357</strain>
    </source>
</reference>
<evidence type="ECO:0000313" key="12">
    <source>
        <dbReference type="Proteomes" id="UP000601223"/>
    </source>
</evidence>
<dbReference type="EMBL" id="BONF01000010">
    <property type="protein sequence ID" value="GIF80664.1"/>
    <property type="molecule type" value="Genomic_DNA"/>
</dbReference>
<dbReference type="Proteomes" id="UP000601223">
    <property type="component" value="Unassembled WGS sequence"/>
</dbReference>
<evidence type="ECO:0000259" key="10">
    <source>
        <dbReference type="Pfam" id="PF00697"/>
    </source>
</evidence>
<evidence type="ECO:0000256" key="1">
    <source>
        <dbReference type="ARBA" id="ARBA00001164"/>
    </source>
</evidence>
<dbReference type="GO" id="GO:0000162">
    <property type="term" value="P:L-tryptophan biosynthetic process"/>
    <property type="evidence" value="ECO:0007669"/>
    <property type="project" value="UniProtKB-UniRule"/>
</dbReference>
<comment type="catalytic activity">
    <reaction evidence="1 9">
        <text>N-(5-phospho-beta-D-ribosyl)anthranilate = 1-(2-carboxyphenylamino)-1-deoxy-D-ribulose 5-phosphate</text>
        <dbReference type="Rhea" id="RHEA:21540"/>
        <dbReference type="ChEBI" id="CHEBI:18277"/>
        <dbReference type="ChEBI" id="CHEBI:58613"/>
        <dbReference type="EC" id="5.3.1.24"/>
    </reaction>
</comment>
<dbReference type="GO" id="GO:0004640">
    <property type="term" value="F:phosphoribosylanthranilate isomerase activity"/>
    <property type="evidence" value="ECO:0007669"/>
    <property type="project" value="UniProtKB-UniRule"/>
</dbReference>
<keyword evidence="12" id="KW-1185">Reference proteome</keyword>
<organism evidence="11 12">
    <name type="scientific">Catellatospora bangladeshensis</name>
    <dbReference type="NCBI Taxonomy" id="310355"/>
    <lineage>
        <taxon>Bacteria</taxon>
        <taxon>Bacillati</taxon>
        <taxon>Actinomycetota</taxon>
        <taxon>Actinomycetes</taxon>
        <taxon>Micromonosporales</taxon>
        <taxon>Micromonosporaceae</taxon>
        <taxon>Catellatospora</taxon>
    </lineage>
</organism>
<keyword evidence="7 9" id="KW-0057">Aromatic amino acid biosynthesis</keyword>
<protein>
    <recommendedName>
        <fullName evidence="4 9">N-(5'-phosphoribosyl)anthranilate isomerase</fullName>
        <shortName evidence="9">PRAI</shortName>
        <ecNumber evidence="3 9">5.3.1.24</ecNumber>
    </recommendedName>
</protein>
<keyword evidence="5 9" id="KW-0028">Amino-acid biosynthesis</keyword>
<dbReference type="CDD" id="cd00405">
    <property type="entry name" value="PRAI"/>
    <property type="match status" value="1"/>
</dbReference>
<keyword evidence="6 9" id="KW-0822">Tryptophan biosynthesis</keyword>
<dbReference type="PANTHER" id="PTHR42894:SF1">
    <property type="entry name" value="N-(5'-PHOSPHORIBOSYL)ANTHRANILATE ISOMERASE"/>
    <property type="match status" value="1"/>
</dbReference>
<evidence type="ECO:0000313" key="11">
    <source>
        <dbReference type="EMBL" id="GIF80664.1"/>
    </source>
</evidence>
<evidence type="ECO:0000256" key="6">
    <source>
        <dbReference type="ARBA" id="ARBA00022822"/>
    </source>
</evidence>
<dbReference type="Gene3D" id="3.20.20.70">
    <property type="entry name" value="Aldolase class I"/>
    <property type="match status" value="1"/>
</dbReference>
<dbReference type="InterPro" id="IPR013785">
    <property type="entry name" value="Aldolase_TIM"/>
</dbReference>
<evidence type="ECO:0000256" key="4">
    <source>
        <dbReference type="ARBA" id="ARBA00022272"/>
    </source>
</evidence>
<dbReference type="UniPathway" id="UPA00035">
    <property type="reaction ID" value="UER00042"/>
</dbReference>
<comment type="caution">
    <text evidence="11">The sequence shown here is derived from an EMBL/GenBank/DDBJ whole genome shotgun (WGS) entry which is preliminary data.</text>
</comment>
<dbReference type="InterPro" id="IPR044643">
    <property type="entry name" value="TrpF_fam"/>
</dbReference>
<comment type="similarity">
    <text evidence="9">Belongs to the TrpF family.</text>
</comment>